<organism evidence="1 2">
    <name type="scientific">Diphasiastrum complanatum</name>
    <name type="common">Issler's clubmoss</name>
    <name type="synonym">Lycopodium complanatum</name>
    <dbReference type="NCBI Taxonomy" id="34168"/>
    <lineage>
        <taxon>Eukaryota</taxon>
        <taxon>Viridiplantae</taxon>
        <taxon>Streptophyta</taxon>
        <taxon>Embryophyta</taxon>
        <taxon>Tracheophyta</taxon>
        <taxon>Lycopodiopsida</taxon>
        <taxon>Lycopodiales</taxon>
        <taxon>Lycopodiaceae</taxon>
        <taxon>Lycopodioideae</taxon>
        <taxon>Diphasiastrum</taxon>
    </lineage>
</organism>
<keyword evidence="2" id="KW-1185">Reference proteome</keyword>
<proteinExistence type="predicted"/>
<sequence length="84" mass="9694">MMWTDEEKENALCRHSEKLAIAFGLINTPPGTPIRIKKNLRVCGDCPPKCHKDHLKIVAREIHCVDANRSHHFKDGFCFCGDYW</sequence>
<dbReference type="EMBL" id="CM055101">
    <property type="protein sequence ID" value="KAJ7540614.1"/>
    <property type="molecule type" value="Genomic_DNA"/>
</dbReference>
<evidence type="ECO:0000313" key="1">
    <source>
        <dbReference type="EMBL" id="KAJ7540614.1"/>
    </source>
</evidence>
<evidence type="ECO:0000313" key="2">
    <source>
        <dbReference type="Proteomes" id="UP001162992"/>
    </source>
</evidence>
<reference evidence="2" key="1">
    <citation type="journal article" date="2024" name="Proc. Natl. Acad. Sci. U.S.A.">
        <title>Extraordinary preservation of gene collinearity over three hundred million years revealed in homosporous lycophytes.</title>
        <authorList>
            <person name="Li C."/>
            <person name="Wickell D."/>
            <person name="Kuo L.Y."/>
            <person name="Chen X."/>
            <person name="Nie B."/>
            <person name="Liao X."/>
            <person name="Peng D."/>
            <person name="Ji J."/>
            <person name="Jenkins J."/>
            <person name="Williams M."/>
            <person name="Shu S."/>
            <person name="Plott C."/>
            <person name="Barry K."/>
            <person name="Rajasekar S."/>
            <person name="Grimwood J."/>
            <person name="Han X."/>
            <person name="Sun S."/>
            <person name="Hou Z."/>
            <person name="He W."/>
            <person name="Dai G."/>
            <person name="Sun C."/>
            <person name="Schmutz J."/>
            <person name="Leebens-Mack J.H."/>
            <person name="Li F.W."/>
            <person name="Wang L."/>
        </authorList>
    </citation>
    <scope>NUCLEOTIDE SEQUENCE [LARGE SCALE GENOMIC DNA]</scope>
    <source>
        <strain evidence="2">cv. PW_Plant_1</strain>
    </source>
</reference>
<comment type="caution">
    <text evidence="1">The sequence shown here is derived from an EMBL/GenBank/DDBJ whole genome shotgun (WGS) entry which is preliminary data.</text>
</comment>
<gene>
    <name evidence="1" type="ORF">O6H91_10G023100</name>
</gene>
<dbReference type="Proteomes" id="UP001162992">
    <property type="component" value="Chromosome 10"/>
</dbReference>
<protein>
    <submittedName>
        <fullName evidence="1">Uncharacterized protein</fullName>
    </submittedName>
</protein>
<name>A0ACC2CF23_DIPCM</name>
<accession>A0ACC2CF23</accession>